<dbReference type="Proteomes" id="UP000768180">
    <property type="component" value="Unassembled WGS sequence"/>
</dbReference>
<organism evidence="1 2">
    <name type="scientific">Fusicatenibacter saccharivorans</name>
    <dbReference type="NCBI Taxonomy" id="1150298"/>
    <lineage>
        <taxon>Bacteria</taxon>
        <taxon>Bacillati</taxon>
        <taxon>Bacillota</taxon>
        <taxon>Clostridia</taxon>
        <taxon>Lachnospirales</taxon>
        <taxon>Lachnospiraceae</taxon>
        <taxon>Fusicatenibacter</taxon>
    </lineage>
</organism>
<comment type="caution">
    <text evidence="1">The sequence shown here is derived from an EMBL/GenBank/DDBJ whole genome shotgun (WGS) entry which is preliminary data.</text>
</comment>
<reference evidence="1 2" key="1">
    <citation type="journal article" date="2020" name="Cell Host Microbe">
        <title>Functional and Genomic Variation between Human-Derived Isolates of Lachnospiraceae Reveals Inter- and Intra-Species Diversity.</title>
        <authorList>
            <person name="Sorbara M.T."/>
            <person name="Littmann E.R."/>
            <person name="Fontana E."/>
            <person name="Moody T.U."/>
            <person name="Kohout C.E."/>
            <person name="Gjonbalaj M."/>
            <person name="Eaton V."/>
            <person name="Seok R."/>
            <person name="Leiner I.M."/>
            <person name="Pamer E.G."/>
        </authorList>
    </citation>
    <scope>NUCLEOTIDE SEQUENCE [LARGE SCALE GENOMIC DNA]</scope>
    <source>
        <strain evidence="1 2">MSK.14.54</strain>
    </source>
</reference>
<protein>
    <recommendedName>
        <fullName evidence="3">Ribbon-helix-helix protein CopG domain-containing protein</fullName>
    </recommendedName>
</protein>
<dbReference type="InterPro" id="IPR010985">
    <property type="entry name" value="Ribbon_hlx_hlx"/>
</dbReference>
<accession>A0ABX2GHL5</accession>
<dbReference type="EMBL" id="JAAITQ010000025">
    <property type="protein sequence ID" value="NSE17193.1"/>
    <property type="molecule type" value="Genomic_DNA"/>
</dbReference>
<dbReference type="RefSeq" id="WP_173830205.1">
    <property type="nucleotide sequence ID" value="NZ_JAAITQ010000025.1"/>
</dbReference>
<keyword evidence="2" id="KW-1185">Reference proteome</keyword>
<gene>
    <name evidence="1" type="ORF">G5B05_12420</name>
</gene>
<name>A0ABX2GHL5_9FIRM</name>
<sequence>MEYIKNKNIEITFSVNESLYFKFKTLCRAKRTNPATVLKNAIKDYVEEREKNNEQREENYGDQHE</sequence>
<dbReference type="InterPro" id="IPR013321">
    <property type="entry name" value="Arc_rbn_hlx_hlx"/>
</dbReference>
<dbReference type="SUPFAM" id="SSF47598">
    <property type="entry name" value="Ribbon-helix-helix"/>
    <property type="match status" value="1"/>
</dbReference>
<proteinExistence type="predicted"/>
<evidence type="ECO:0000313" key="2">
    <source>
        <dbReference type="Proteomes" id="UP000768180"/>
    </source>
</evidence>
<evidence type="ECO:0000313" key="1">
    <source>
        <dbReference type="EMBL" id="NSE17193.1"/>
    </source>
</evidence>
<evidence type="ECO:0008006" key="3">
    <source>
        <dbReference type="Google" id="ProtNLM"/>
    </source>
</evidence>
<dbReference type="Gene3D" id="1.10.1220.10">
    <property type="entry name" value="Met repressor-like"/>
    <property type="match status" value="1"/>
</dbReference>